<dbReference type="AlphaFoldDB" id="A0A0W0ZD97"/>
<evidence type="ECO:0000256" key="1">
    <source>
        <dbReference type="SAM" id="Phobius"/>
    </source>
</evidence>
<sequence length="115" mass="12085">MLILAIVLFLAVALGGLFLLTAILQNRPVNQVVKTLHGVFAALGLIIIIVYMLAFMTGEAFILKVSLIILIIAALGGLTLVSLAKKGKPAPKVVVLIHPIIAIAGLIALIIYVLP</sequence>
<accession>A0A0W0ZD97</accession>
<organism evidence="2 3">
    <name type="scientific">Legionella steelei</name>
    <dbReference type="NCBI Taxonomy" id="947033"/>
    <lineage>
        <taxon>Bacteria</taxon>
        <taxon>Pseudomonadati</taxon>
        <taxon>Pseudomonadota</taxon>
        <taxon>Gammaproteobacteria</taxon>
        <taxon>Legionellales</taxon>
        <taxon>Legionellaceae</taxon>
        <taxon>Legionella</taxon>
    </lineage>
</organism>
<feature type="transmembrane region" description="Helical" evidence="1">
    <location>
        <begin position="93"/>
        <end position="114"/>
    </location>
</feature>
<feature type="transmembrane region" description="Helical" evidence="1">
    <location>
        <begin position="36"/>
        <end position="55"/>
    </location>
</feature>
<dbReference type="PATRIC" id="fig|947033.5.peg.3470"/>
<reference evidence="2 3" key="1">
    <citation type="submission" date="2015-11" db="EMBL/GenBank/DDBJ databases">
        <title>Genomic analysis of 38 Legionella species identifies large and diverse effector repertoires.</title>
        <authorList>
            <person name="Burstein D."/>
            <person name="Amaro F."/>
            <person name="Zusman T."/>
            <person name="Lifshitz Z."/>
            <person name="Cohen O."/>
            <person name="Gilbert J.A."/>
            <person name="Pupko T."/>
            <person name="Shuman H.A."/>
            <person name="Segal G."/>
        </authorList>
    </citation>
    <scope>NUCLEOTIDE SEQUENCE [LARGE SCALE GENOMIC DNA]</scope>
    <source>
        <strain evidence="2 3">IMVS3376</strain>
    </source>
</reference>
<proteinExistence type="predicted"/>
<evidence type="ECO:0000313" key="3">
    <source>
        <dbReference type="Proteomes" id="UP000054926"/>
    </source>
</evidence>
<protein>
    <recommendedName>
        <fullName evidence="4">Transmembrane protein</fullName>
    </recommendedName>
</protein>
<feature type="transmembrane region" description="Helical" evidence="1">
    <location>
        <begin position="61"/>
        <end position="81"/>
    </location>
</feature>
<dbReference type="Proteomes" id="UP000054926">
    <property type="component" value="Unassembled WGS sequence"/>
</dbReference>
<dbReference type="EMBL" id="LNYY01000021">
    <property type="protein sequence ID" value="KTD67055.1"/>
    <property type="molecule type" value="Genomic_DNA"/>
</dbReference>
<comment type="caution">
    <text evidence="2">The sequence shown here is derived from an EMBL/GenBank/DDBJ whole genome shotgun (WGS) entry which is preliminary data.</text>
</comment>
<evidence type="ECO:0000313" key="2">
    <source>
        <dbReference type="EMBL" id="KTD67055.1"/>
    </source>
</evidence>
<feature type="transmembrane region" description="Helical" evidence="1">
    <location>
        <begin position="6"/>
        <end position="24"/>
    </location>
</feature>
<name>A0A0W0ZD97_9GAMM</name>
<keyword evidence="1" id="KW-0472">Membrane</keyword>
<keyword evidence="1" id="KW-1133">Transmembrane helix</keyword>
<dbReference type="OrthoDB" id="5654033at2"/>
<keyword evidence="1" id="KW-0812">Transmembrane</keyword>
<gene>
    <name evidence="2" type="ORF">Lste_3261</name>
</gene>
<keyword evidence="3" id="KW-1185">Reference proteome</keyword>
<dbReference type="RefSeq" id="WP_058512080.1">
    <property type="nucleotide sequence ID" value="NZ_DAIOMV010000002.1"/>
</dbReference>
<evidence type="ECO:0008006" key="4">
    <source>
        <dbReference type="Google" id="ProtNLM"/>
    </source>
</evidence>